<dbReference type="GeneID" id="94843628"/>
<dbReference type="InterPro" id="IPR050865">
    <property type="entry name" value="BEACH_Domain"/>
</dbReference>
<dbReference type="InterPro" id="IPR036372">
    <property type="entry name" value="BEACH_dom_sf"/>
</dbReference>
<dbReference type="PROSITE" id="PS50197">
    <property type="entry name" value="BEACH"/>
    <property type="match status" value="1"/>
</dbReference>
<evidence type="ECO:0008006" key="6">
    <source>
        <dbReference type="Google" id="ProtNLM"/>
    </source>
</evidence>
<evidence type="ECO:0000313" key="4">
    <source>
        <dbReference type="EMBL" id="OHT00214.1"/>
    </source>
</evidence>
<dbReference type="InterPro" id="IPR015943">
    <property type="entry name" value="WD40/YVTN_repeat-like_dom_sf"/>
</dbReference>
<dbReference type="Pfam" id="PF02138">
    <property type="entry name" value="Beach"/>
    <property type="match status" value="1"/>
</dbReference>
<dbReference type="InterPro" id="IPR013320">
    <property type="entry name" value="ConA-like_dom_sf"/>
</dbReference>
<protein>
    <recommendedName>
        <fullName evidence="6">BEACH domain-containing protein</fullName>
    </recommendedName>
</protein>
<dbReference type="Gene3D" id="2.130.10.10">
    <property type="entry name" value="YVTN repeat-like/Quinoprotein amine dehydrogenase"/>
    <property type="match status" value="1"/>
</dbReference>
<dbReference type="Gene3D" id="1.10.1540.10">
    <property type="entry name" value="BEACH domain"/>
    <property type="match status" value="1"/>
</dbReference>
<feature type="domain" description="BEACH-type PH" evidence="3">
    <location>
        <begin position="1933"/>
        <end position="2029"/>
    </location>
</feature>
<sequence>MIQGKTSITLESIANTKETDLINEVFSVVPANPAKFEEYMNMNNFWKKSEEIKDTLNLNDINIVTGFYLLEKGKRHKIIKSISMRLEKDRSFPPDYFAITLVQSFCVMFTNPLSSFSKDELIDFLNAFKLGWSCLPLHYELCARVYIIFYAKTFKLFQKLIQEKKETSETIDDNEINIKSENEYGNLLDFINEINQVALEFAHFFMPFTVALIEATNILLKIVDFSNLNIIEPYLIQHFKFILKGIKWDVAESCKHSQLMLTEIAVFLPMIKTDKLVFIFQILTFFIHFIQPDSSYFSLISLMIDNFIKTSKVFPLIEENKLPKFKVNSSINKLCFRLINEEVSNLSSENSRRSSYVDDDNHNKTENLDDGPSLLTLDKTIKLKNYELHESTKDFILLFGKDSLIVEFAQFFGTISKQQTEKVFEFLFQICKPRIEAGDLNFQAMLMIFMINEDHMIEFMIDYCCSNQVFSVLMNNFLMNPSYSLFHDFMFEYEIIENHKFLIMRQTLIEILAKLLNLKQSVDLLSSAIVSLKPHVNNCLVITEIFLYFTKKIIRVNNKINDKVPFQKDNVIFLLEILSREILIQQNAHIKGDKYAPRYRTILLLLIGEMSHNKIINQYMFLSKNFLVSFFSLVFEPNIFDMFLSIFNEVSSYLIYNIGKLFNNFRHIIHEIFDNILKKINEPLMSQVFFNFTLLLQALIVDQSNEFVPLFVKSTLFDEFNKIISVIDFKDSGNEEEGAILFIQIYEMFSKASVNNDNVISFSALIKPLQRIQMTENVLNSLKLLVSYPNPSFTSIENPALLPVLVFSVQNNHDYFFNVIEELCSICRDSVWNCFSVFKSDILLKLLEIINDSMEQDIVEKILQLFCIVNISVSSRQLLYAFARLFRIYDEKQTHIPKYLDSYMNCFRTVFTVKKHTPPSFLHFASSMEYIEMKSPTTKELNNGFTISLWLLLDKFVSHVDSDITKAFSLILFKGNNSKLLIYLLNKSICLKFMKDNEPIFIKSVEIAFPKLEWFNLVLQYNKDVGLIPFVNGFKKDKINMPLTFLFEDFNSIFFHFEPDKEFDWITHGQISSIAMFLGNTPDNIGEIIFKSGIEGEFSILSLPNIFCMFSSFKAHEGILINYLEGSSITKAKFKGLICNFVASFSQVFESSNGTAFITGLWSLMKLTYSDGKEERRIISWFTQIMETVLKNSKSSQARFLKSKTCEIIAYFIRSLPPNRISTDVWGCFNRLFNTATNIKLKISICENILFNINILKMATTNVVIGILEQWCSFIKTVRPEFWSQCVSIPIMIDLFKYYQISSLNENIPEISAITQVIGLCMSDIALTNFSMEDAETLLNFIIQMQSSTDTLNLLKVFENVFYNNKYLNSYDYYILLLSYVPHVFAENNLNSKSILDEFILLFNLIRKKLKSPSIMTQFIFGAIQYKTQQQKEEVANSLMEYFLAESIGLKAHELRDGNVSNFIIQNPSSLVSAFFSAYFISDSSMNYFNSIIGKISVFPENQTVISERISNYSLLVISFYTIVVNKSIIPFVAALIYKNIEILKNIFKFIDVFEQCTSKDYNEILSSFVESIIPLLISNSSLSNKGDYFELFIEQLLFHKKKGPFSWSQKPKSPEYKLFSDYLSLFKTELKLSPYKITFGCLIHNNKWINHKLAKSILQFLSFLLKDKSIKINPKSVAALIYVLTNHRLDYSTILPQISQIIKLMKQDFIIEPLLHNISKTKNQPKEFLKTHFNETSIQPTIQIYNQTNEILSDFIQQSLHKIESNQNDCTVNSKTNTTTNLSIMNNYSHNLSILELMKNFFVEFSSIKFKKMLRNRSQLNKSLMILRKPNTDQHWRRLTQNLKNERSPFIPSSLLETHIHYKRTSYYDHRFRPILLLPNNNFDNHYSTSSSNNDNTLQFLDSTNHENSNENQHNSSLGKIGSKDSLASFDTLDESTFNDEDALWISPCYKTKIRSKINGTFYVFNNCYRFIDENQKTINFKAEGVLFIFWRWNLHIANSIEIFMDNHKSYFLTFSGQTDHSFMNKLTKISLPNKIYVQTKPSNIEVQNLHLAEKWVNHSMSTFDYLMILNLFSGRSFLNVSCYPIFPWVLVDYSSPTINLHRSIYRDFEIPVGALNKQALEKNKERILAEAEASEGRSSFLYQTGYSNPFIITYYLLRLEPFTTLHISLMDGKFDNPNRLFHSIHDAFMLLITSNQTFRELIPEFFFLPEFLVNSDKFNFGKTLKDITINDAVIPPWSSSPVDFINKHILALESEECGKELSNWIDLIWGYKQNGKQAIDADNTFDPHMYSMKFDEDDIRTNEIREWIGQIPIQLFTSEHPKRLPVNSIPKNNPNIPDSAISSINNCFNSTHNSNANSTNSNNCFVKVTSINIEGDTLDKLKIYTVHKDGKIMCTKANGMLSKLLIKEAQIPSDHRLITTFDESTFMCSLNDGNGLLIYHTSMKKPLISEEKPHIAAISCVAITKGFVITGGCDACVVLWKWSHNVISVASQSVVNFDTISSVAVSSEYGIAISCSASGNMTIFRIPHLDFIRSIDLGIKKDTAVANNVMITKGIGNIIVICENESSYGTILKTYSINGIPLESTKLNYHVTHAITFTDKRMIDYIMLLIDNKELIFAESNNIHAFKTIYKNEKKISMFAYHEKAKLIVIAKESGGILLIPFSL</sequence>
<dbReference type="Proteomes" id="UP000179807">
    <property type="component" value="Unassembled WGS sequence"/>
</dbReference>
<dbReference type="InterPro" id="IPR000409">
    <property type="entry name" value="BEACH_dom"/>
</dbReference>
<dbReference type="EMBL" id="MLAK01000966">
    <property type="protein sequence ID" value="OHT00214.1"/>
    <property type="molecule type" value="Genomic_DNA"/>
</dbReference>
<dbReference type="PROSITE" id="PS51783">
    <property type="entry name" value="PH_BEACH"/>
    <property type="match status" value="1"/>
</dbReference>
<dbReference type="SUPFAM" id="SSF50729">
    <property type="entry name" value="PH domain-like"/>
    <property type="match status" value="1"/>
</dbReference>
<evidence type="ECO:0000256" key="1">
    <source>
        <dbReference type="SAM" id="MobiDB-lite"/>
    </source>
</evidence>
<dbReference type="InterPro" id="IPR023362">
    <property type="entry name" value="PH-BEACH_dom"/>
</dbReference>
<dbReference type="SMART" id="SM01026">
    <property type="entry name" value="Beach"/>
    <property type="match status" value="1"/>
</dbReference>
<dbReference type="SUPFAM" id="SSF81837">
    <property type="entry name" value="BEACH domain"/>
    <property type="match status" value="1"/>
</dbReference>
<evidence type="ECO:0000259" key="3">
    <source>
        <dbReference type="PROSITE" id="PS51783"/>
    </source>
</evidence>
<dbReference type="CDD" id="cd06071">
    <property type="entry name" value="Beach"/>
    <property type="match status" value="1"/>
</dbReference>
<proteinExistence type="predicted"/>
<gene>
    <name evidence="4" type="ORF">TRFO_33166</name>
</gene>
<reference evidence="4" key="1">
    <citation type="submission" date="2016-10" db="EMBL/GenBank/DDBJ databases">
        <authorList>
            <person name="Benchimol M."/>
            <person name="Almeida L.G."/>
            <person name="Vasconcelos A.T."/>
            <person name="Perreira-Neves A."/>
            <person name="Rosa I.A."/>
            <person name="Tasca T."/>
            <person name="Bogo M.R."/>
            <person name="de Souza W."/>
        </authorList>
    </citation>
    <scope>NUCLEOTIDE SEQUENCE [LARGE SCALE GENOMIC DNA]</scope>
    <source>
        <strain evidence="4">K</strain>
    </source>
</reference>
<dbReference type="PANTHER" id="PTHR13743:SF112">
    <property type="entry name" value="BEACH DOMAIN-CONTAINING PROTEIN"/>
    <property type="match status" value="1"/>
</dbReference>
<dbReference type="PANTHER" id="PTHR13743">
    <property type="entry name" value="BEIGE/BEACH-RELATED"/>
    <property type="match status" value="1"/>
</dbReference>
<dbReference type="VEuPathDB" id="TrichDB:TRFO_33166"/>
<dbReference type="InterPro" id="IPR036322">
    <property type="entry name" value="WD40_repeat_dom_sf"/>
</dbReference>
<dbReference type="RefSeq" id="XP_068353350.1">
    <property type="nucleotide sequence ID" value="XM_068508924.1"/>
</dbReference>
<comment type="caution">
    <text evidence="4">The sequence shown here is derived from an EMBL/GenBank/DDBJ whole genome shotgun (WGS) entry which is preliminary data.</text>
</comment>
<name>A0A1J4JRQ4_9EUKA</name>
<evidence type="ECO:0000259" key="2">
    <source>
        <dbReference type="PROSITE" id="PS50197"/>
    </source>
</evidence>
<accession>A0A1J4JRQ4</accession>
<dbReference type="SUPFAM" id="SSF50978">
    <property type="entry name" value="WD40 repeat-like"/>
    <property type="match status" value="1"/>
</dbReference>
<feature type="domain" description="BEACH" evidence="2">
    <location>
        <begin position="2042"/>
        <end position="2325"/>
    </location>
</feature>
<feature type="region of interest" description="Disordered" evidence="1">
    <location>
        <begin position="1899"/>
        <end position="1921"/>
    </location>
</feature>
<evidence type="ECO:0000313" key="5">
    <source>
        <dbReference type="Proteomes" id="UP000179807"/>
    </source>
</evidence>
<dbReference type="SUPFAM" id="SSF49899">
    <property type="entry name" value="Concanavalin A-like lectins/glucanases"/>
    <property type="match status" value="1"/>
</dbReference>
<organism evidence="4 5">
    <name type="scientific">Tritrichomonas foetus</name>
    <dbReference type="NCBI Taxonomy" id="1144522"/>
    <lineage>
        <taxon>Eukaryota</taxon>
        <taxon>Metamonada</taxon>
        <taxon>Parabasalia</taxon>
        <taxon>Tritrichomonadida</taxon>
        <taxon>Tritrichomonadidae</taxon>
        <taxon>Tritrichomonas</taxon>
    </lineage>
</organism>
<keyword evidence="5" id="KW-1185">Reference proteome</keyword>